<dbReference type="Proteomes" id="UP000647172">
    <property type="component" value="Unassembled WGS sequence"/>
</dbReference>
<sequence length="540" mass="59983">MFLDIIDTALPVDLKNRFYNVISSLPGSTTAVGALRNRLLHFADKSSKRADEALKNASPKLLLDEQVMLRALRATKPVRAFATLGFNRFLWIFGAAASGMSTERRFAVEYFDAAVGWFAAEYCMQTLIEIQEGVPIGVALNGGSERLRRLSSTDVHFSWVSELILSQAADEIAENPKRYKKLAGMTRPIVQELFTTLRGTSYRLSPVRPLSKLSPAAAGLLDHFCIQAGALSGTPFANLALSTTIEKHPFVRFPAGPAPLALRDSLMSLEQAFFEYSRRELADEKARGDLFERVTSRCIKAVMPNDFTELPPPLNIPIPNSRDEGEIDLAFSSKDDMLLIGECKAYFFTSGSDTITNAFEDQIKKAVKQLVKRVDAARQGVRIHSAGRPLSGISSSLTAALGIPLHPYGAAVWNSDALREVDGIRPYLAIIPLHQLLIVMQSIRDSADLRDYLILRHQIQKANTVVADEIDMLILHLNHFSRAGIQRRISSVQADERPFLLPCRFTADGTALKEIPRNRNAWRKWLYDSADVDRSIGEAQ</sequence>
<organism evidence="1 2">
    <name type="scientific">Actinoplanes nipponensis</name>
    <dbReference type="NCBI Taxonomy" id="135950"/>
    <lineage>
        <taxon>Bacteria</taxon>
        <taxon>Bacillati</taxon>
        <taxon>Actinomycetota</taxon>
        <taxon>Actinomycetes</taxon>
        <taxon>Micromonosporales</taxon>
        <taxon>Micromonosporaceae</taxon>
        <taxon>Actinoplanes</taxon>
    </lineage>
</organism>
<dbReference type="EMBL" id="BOMQ01000070">
    <property type="protein sequence ID" value="GIE52510.1"/>
    <property type="molecule type" value="Genomic_DNA"/>
</dbReference>
<accession>A0A919JNF5</accession>
<evidence type="ECO:0000313" key="2">
    <source>
        <dbReference type="Proteomes" id="UP000647172"/>
    </source>
</evidence>
<name>A0A919JNF5_9ACTN</name>
<keyword evidence="2" id="KW-1185">Reference proteome</keyword>
<dbReference type="AlphaFoldDB" id="A0A919JNF5"/>
<evidence type="ECO:0000313" key="1">
    <source>
        <dbReference type="EMBL" id="GIE52510.1"/>
    </source>
</evidence>
<protein>
    <submittedName>
        <fullName evidence="1">Uncharacterized protein</fullName>
    </submittedName>
</protein>
<proteinExistence type="predicted"/>
<reference evidence="1" key="1">
    <citation type="submission" date="2021-01" db="EMBL/GenBank/DDBJ databases">
        <title>Whole genome shotgun sequence of Actinoplanes nipponensis NBRC 14063.</title>
        <authorList>
            <person name="Komaki H."/>
            <person name="Tamura T."/>
        </authorList>
    </citation>
    <scope>NUCLEOTIDE SEQUENCE</scope>
    <source>
        <strain evidence="1">NBRC 14063</strain>
    </source>
</reference>
<gene>
    <name evidence="1" type="ORF">Ani05nite_60440</name>
</gene>
<comment type="caution">
    <text evidence="1">The sequence shown here is derived from an EMBL/GenBank/DDBJ whole genome shotgun (WGS) entry which is preliminary data.</text>
</comment>